<evidence type="ECO:0000313" key="3">
    <source>
        <dbReference type="EMBL" id="CAA3026979.1"/>
    </source>
</evidence>
<gene>
    <name evidence="3" type="ORF">OLEA9_A042032</name>
</gene>
<dbReference type="GO" id="GO:0006508">
    <property type="term" value="P:proteolysis"/>
    <property type="evidence" value="ECO:0007669"/>
    <property type="project" value="UniProtKB-KW"/>
</dbReference>
<accession>A0A8S0V9T9</accession>
<dbReference type="InterPro" id="IPR045051">
    <property type="entry name" value="SBT"/>
</dbReference>
<organism evidence="3 4">
    <name type="scientific">Olea europaea subsp. europaea</name>
    <dbReference type="NCBI Taxonomy" id="158383"/>
    <lineage>
        <taxon>Eukaryota</taxon>
        <taxon>Viridiplantae</taxon>
        <taxon>Streptophyta</taxon>
        <taxon>Embryophyta</taxon>
        <taxon>Tracheophyta</taxon>
        <taxon>Spermatophyta</taxon>
        <taxon>Magnoliopsida</taxon>
        <taxon>eudicotyledons</taxon>
        <taxon>Gunneridae</taxon>
        <taxon>Pentapetalae</taxon>
        <taxon>asterids</taxon>
        <taxon>lamiids</taxon>
        <taxon>Lamiales</taxon>
        <taxon>Oleaceae</taxon>
        <taxon>Oleeae</taxon>
        <taxon>Olea</taxon>
    </lineage>
</organism>
<evidence type="ECO:0000313" key="4">
    <source>
        <dbReference type="Proteomes" id="UP000594638"/>
    </source>
</evidence>
<reference evidence="3 4" key="1">
    <citation type="submission" date="2019-12" db="EMBL/GenBank/DDBJ databases">
        <authorList>
            <person name="Alioto T."/>
            <person name="Alioto T."/>
            <person name="Gomez Garrido J."/>
        </authorList>
    </citation>
    <scope>NUCLEOTIDE SEQUENCE [LARGE SCALE GENOMIC DNA]</scope>
</reference>
<proteinExistence type="inferred from homology"/>
<keyword evidence="2" id="KW-0732">Signal</keyword>
<comment type="caution">
    <text evidence="3">The sequence shown here is derived from an EMBL/GenBank/DDBJ whole genome shotgun (WGS) entry which is preliminary data.</text>
</comment>
<dbReference type="OrthoDB" id="206201at2759"/>
<name>A0A8S0V9T9_OLEEU</name>
<keyword evidence="3" id="KW-0378">Hydrolase</keyword>
<dbReference type="GO" id="GO:0004252">
    <property type="term" value="F:serine-type endopeptidase activity"/>
    <property type="evidence" value="ECO:0007669"/>
    <property type="project" value="InterPro"/>
</dbReference>
<keyword evidence="3" id="KW-0645">Protease</keyword>
<dbReference type="AlphaFoldDB" id="A0A8S0V9T9"/>
<dbReference type="Proteomes" id="UP000594638">
    <property type="component" value="Unassembled WGS sequence"/>
</dbReference>
<protein>
    <submittedName>
        <fullName evidence="3">Subtilisin-like protease</fullName>
    </submittedName>
</protein>
<comment type="similarity">
    <text evidence="1">Belongs to the peptidase S8 family.</text>
</comment>
<dbReference type="Gene3D" id="3.40.50.200">
    <property type="entry name" value="Peptidase S8/S53 domain"/>
    <property type="match status" value="1"/>
</dbReference>
<dbReference type="PANTHER" id="PTHR10795">
    <property type="entry name" value="PROPROTEIN CONVERTASE SUBTILISIN/KEXIN"/>
    <property type="match status" value="1"/>
</dbReference>
<evidence type="ECO:0000256" key="1">
    <source>
        <dbReference type="ARBA" id="ARBA00011073"/>
    </source>
</evidence>
<sequence length="185" mass="19885">MNSGRDTKGHGIRTSSTIARNHVDGASFFGYIDLDGIRYSPFGSRTYYNSLFWCNGERSKDVPVLIDYVTKGAKPVASIKFQQTFFGAKLASMVASLASHGPALSIAAFLKGADTEWSPASICSAVMTIASPFDSTQNYILDLGLDRKFAAPLAMGAGQVKPNGALSPSLIYDIAPQDYINLLCR</sequence>
<dbReference type="SUPFAM" id="SSF52743">
    <property type="entry name" value="Subtilisin-like"/>
    <property type="match status" value="1"/>
</dbReference>
<dbReference type="Gramene" id="OE9A042032T1">
    <property type="protein sequence ID" value="OE9A042032C1"/>
    <property type="gene ID" value="OE9A042032"/>
</dbReference>
<dbReference type="InterPro" id="IPR036852">
    <property type="entry name" value="Peptidase_S8/S53_dom_sf"/>
</dbReference>
<evidence type="ECO:0000256" key="2">
    <source>
        <dbReference type="ARBA" id="ARBA00022729"/>
    </source>
</evidence>
<dbReference type="EMBL" id="CACTIH010009183">
    <property type="protein sequence ID" value="CAA3026979.1"/>
    <property type="molecule type" value="Genomic_DNA"/>
</dbReference>
<keyword evidence="4" id="KW-1185">Reference proteome</keyword>